<dbReference type="InterPro" id="IPR001387">
    <property type="entry name" value="Cro/C1-type_HTH"/>
</dbReference>
<dbReference type="Gene3D" id="1.10.260.40">
    <property type="entry name" value="lambda repressor-like DNA-binding domains"/>
    <property type="match status" value="1"/>
</dbReference>
<evidence type="ECO:0000259" key="2">
    <source>
        <dbReference type="PROSITE" id="PS50943"/>
    </source>
</evidence>
<evidence type="ECO:0000313" key="3">
    <source>
        <dbReference type="EMBL" id="CAA0079541.1"/>
    </source>
</evidence>
<dbReference type="GO" id="GO:0003700">
    <property type="term" value="F:DNA-binding transcription factor activity"/>
    <property type="evidence" value="ECO:0007669"/>
    <property type="project" value="TreeGrafter"/>
</dbReference>
<keyword evidence="1" id="KW-0238">DNA-binding</keyword>
<dbReference type="GO" id="GO:0005829">
    <property type="term" value="C:cytosol"/>
    <property type="evidence" value="ECO:0007669"/>
    <property type="project" value="TreeGrafter"/>
</dbReference>
<dbReference type="PROSITE" id="PS50943">
    <property type="entry name" value="HTH_CROC1"/>
    <property type="match status" value="1"/>
</dbReference>
<name>A0A5S9MSE8_9GAMM</name>
<dbReference type="CDD" id="cd00093">
    <property type="entry name" value="HTH_XRE"/>
    <property type="match status" value="1"/>
</dbReference>
<dbReference type="InterPro" id="IPR050807">
    <property type="entry name" value="TransReg_Diox_bact_type"/>
</dbReference>
<dbReference type="InterPro" id="IPR010982">
    <property type="entry name" value="Lambda_DNA-bd_dom_sf"/>
</dbReference>
<organism evidence="3 4">
    <name type="scientific">BD1-7 clade bacterium</name>
    <dbReference type="NCBI Taxonomy" id="2029982"/>
    <lineage>
        <taxon>Bacteria</taxon>
        <taxon>Pseudomonadati</taxon>
        <taxon>Pseudomonadota</taxon>
        <taxon>Gammaproteobacteria</taxon>
        <taxon>Cellvibrionales</taxon>
        <taxon>Spongiibacteraceae</taxon>
        <taxon>BD1-7 clade</taxon>
    </lineage>
</organism>
<dbReference type="SUPFAM" id="SSF47413">
    <property type="entry name" value="lambda repressor-like DNA-binding domains"/>
    <property type="match status" value="1"/>
</dbReference>
<evidence type="ECO:0000256" key="1">
    <source>
        <dbReference type="ARBA" id="ARBA00023125"/>
    </source>
</evidence>
<dbReference type="AlphaFoldDB" id="A0A5S9MSE8"/>
<reference evidence="3 4" key="1">
    <citation type="submission" date="2019-11" db="EMBL/GenBank/DDBJ databases">
        <authorList>
            <person name="Holert J."/>
        </authorList>
    </citation>
    <scope>NUCLEOTIDE SEQUENCE [LARGE SCALE GENOMIC DNA]</scope>
    <source>
        <strain evidence="3">BC5_2</strain>
    </source>
</reference>
<evidence type="ECO:0000313" key="4">
    <source>
        <dbReference type="Proteomes" id="UP000434580"/>
    </source>
</evidence>
<proteinExistence type="predicted"/>
<dbReference type="Proteomes" id="UP000434580">
    <property type="component" value="Unassembled WGS sequence"/>
</dbReference>
<protein>
    <submittedName>
        <fullName evidence="3">Transcriptional regulator ClgR</fullName>
    </submittedName>
</protein>
<dbReference type="OrthoDB" id="9800901at2"/>
<dbReference type="GO" id="GO:0003677">
    <property type="term" value="F:DNA binding"/>
    <property type="evidence" value="ECO:0007669"/>
    <property type="project" value="UniProtKB-KW"/>
</dbReference>
<dbReference type="PANTHER" id="PTHR46797:SF1">
    <property type="entry name" value="METHYLPHOSPHONATE SYNTHASE"/>
    <property type="match status" value="1"/>
</dbReference>
<feature type="domain" description="HTH cro/C1-type" evidence="2">
    <location>
        <begin position="14"/>
        <end position="68"/>
    </location>
</feature>
<accession>A0A5S9MSE8</accession>
<sequence>MISEEYITNIGIVIREMRAAKGLTQVELAEAAGLSRTYLTMVENGSRNAHIKNLVLIATALGVPVSELFKKAEEKHVV</sequence>
<dbReference type="SMART" id="SM00530">
    <property type="entry name" value="HTH_XRE"/>
    <property type="match status" value="1"/>
</dbReference>
<dbReference type="PANTHER" id="PTHR46797">
    <property type="entry name" value="HTH-TYPE TRANSCRIPTIONAL REGULATOR"/>
    <property type="match status" value="1"/>
</dbReference>
<gene>
    <name evidence="3" type="primary">clgR</name>
    <name evidence="3" type="ORF">DPBNPPHM_00152</name>
</gene>
<dbReference type="Pfam" id="PF01381">
    <property type="entry name" value="HTH_3"/>
    <property type="match status" value="1"/>
</dbReference>
<dbReference type="EMBL" id="CACSII010000001">
    <property type="protein sequence ID" value="CAA0079541.1"/>
    <property type="molecule type" value="Genomic_DNA"/>
</dbReference>